<dbReference type="RefSeq" id="WP_343925272.1">
    <property type="nucleotide sequence ID" value="NZ_BAAAKW010000032.1"/>
</dbReference>
<evidence type="ECO:0000313" key="3">
    <source>
        <dbReference type="Proteomes" id="UP001500943"/>
    </source>
</evidence>
<sequence length="364" mass="38830">MSEPAAPAIDYRIDGYWMREWHGPATVRVTPESITVLSDTATADNPTVDAPTADARTTDAPTAATRHLPGVLLPGFRDSHVHLGLIEPRTLIAGGLAAVDDLGGDPARLIQWADDDEVSALRYAGAFITAPGGYPSTRAWAATLSVCEVATPEQAITVVAEQVAAGATLVKVTLNTDDGPVISDATLTAIVEYAHSRGCEVVAHVQGKGQALRAFTAGVDRLAHSPWSERLDDSLIEQMVKPNPRFLGGRHSWISTLDIHGYGQRGSEFETASDNLRRFHHAGGIVHYGTDMGNGDLPPGLNQRELTALQDAGVRNDALLRALCLPGFGSTVSHLPTVPDVDTDLAEWLMTATVVTARELMRTQ</sequence>
<comment type="caution">
    <text evidence="2">The sequence shown here is derived from an EMBL/GenBank/DDBJ whole genome shotgun (WGS) entry which is preliminary data.</text>
</comment>
<feature type="region of interest" description="Disordered" evidence="1">
    <location>
        <begin position="40"/>
        <end position="60"/>
    </location>
</feature>
<dbReference type="InterPro" id="IPR032466">
    <property type="entry name" value="Metal_Hydrolase"/>
</dbReference>
<evidence type="ECO:0000256" key="1">
    <source>
        <dbReference type="SAM" id="MobiDB-lite"/>
    </source>
</evidence>
<keyword evidence="3" id="KW-1185">Reference proteome</keyword>
<proteinExistence type="predicted"/>
<accession>A0ABN1VS75</accession>
<organism evidence="2 3">
    <name type="scientific">Rhodoglobus aureus</name>
    <dbReference type="NCBI Taxonomy" id="191497"/>
    <lineage>
        <taxon>Bacteria</taxon>
        <taxon>Bacillati</taxon>
        <taxon>Actinomycetota</taxon>
        <taxon>Actinomycetes</taxon>
        <taxon>Micrococcales</taxon>
        <taxon>Microbacteriaceae</taxon>
        <taxon>Rhodoglobus</taxon>
    </lineage>
</organism>
<dbReference type="EMBL" id="BAAAKW010000032">
    <property type="protein sequence ID" value="GAA1219498.1"/>
    <property type="molecule type" value="Genomic_DNA"/>
</dbReference>
<feature type="compositionally biased region" description="Low complexity" evidence="1">
    <location>
        <begin position="46"/>
        <end position="60"/>
    </location>
</feature>
<name>A0ABN1VS75_9MICO</name>
<dbReference type="Proteomes" id="UP001500943">
    <property type="component" value="Unassembled WGS sequence"/>
</dbReference>
<dbReference type="PANTHER" id="PTHR43135:SF3">
    <property type="entry name" value="ALPHA-D-RIBOSE 1-METHYLPHOSPHONATE 5-TRIPHOSPHATE DIPHOSPHATASE"/>
    <property type="match status" value="1"/>
</dbReference>
<dbReference type="InterPro" id="IPR051781">
    <property type="entry name" value="Metallo-dep_Hydrolase"/>
</dbReference>
<dbReference type="Gene3D" id="3.20.20.140">
    <property type="entry name" value="Metal-dependent hydrolases"/>
    <property type="match status" value="1"/>
</dbReference>
<dbReference type="PANTHER" id="PTHR43135">
    <property type="entry name" value="ALPHA-D-RIBOSE 1-METHYLPHOSPHONATE 5-TRIPHOSPHATE DIPHOSPHATASE"/>
    <property type="match status" value="1"/>
</dbReference>
<protein>
    <recommendedName>
        <fullName evidence="4">Amidohydrolase</fullName>
    </recommendedName>
</protein>
<gene>
    <name evidence="2" type="ORF">GCM10009655_18740</name>
</gene>
<evidence type="ECO:0000313" key="2">
    <source>
        <dbReference type="EMBL" id="GAA1219498.1"/>
    </source>
</evidence>
<dbReference type="SUPFAM" id="SSF51556">
    <property type="entry name" value="Metallo-dependent hydrolases"/>
    <property type="match status" value="1"/>
</dbReference>
<reference evidence="2 3" key="1">
    <citation type="journal article" date="2019" name="Int. J. Syst. Evol. Microbiol.">
        <title>The Global Catalogue of Microorganisms (GCM) 10K type strain sequencing project: providing services to taxonomists for standard genome sequencing and annotation.</title>
        <authorList>
            <consortium name="The Broad Institute Genomics Platform"/>
            <consortium name="The Broad Institute Genome Sequencing Center for Infectious Disease"/>
            <person name="Wu L."/>
            <person name="Ma J."/>
        </authorList>
    </citation>
    <scope>NUCLEOTIDE SEQUENCE [LARGE SCALE GENOMIC DNA]</scope>
    <source>
        <strain evidence="2 3">JCM 12762</strain>
    </source>
</reference>
<evidence type="ECO:0008006" key="4">
    <source>
        <dbReference type="Google" id="ProtNLM"/>
    </source>
</evidence>